<evidence type="ECO:0000313" key="11">
    <source>
        <dbReference type="EMBL" id="NYT37907.1"/>
    </source>
</evidence>
<accession>A0A853FD92</accession>
<dbReference type="Pfam" id="PF01323">
    <property type="entry name" value="DSBA"/>
    <property type="match status" value="1"/>
</dbReference>
<gene>
    <name evidence="11" type="ORF">H0A68_13555</name>
</gene>
<feature type="disulfide bond" description="Redox-active" evidence="8">
    <location>
        <begin position="57"/>
        <end position="60"/>
    </location>
</feature>
<dbReference type="SUPFAM" id="SSF52833">
    <property type="entry name" value="Thioredoxin-like"/>
    <property type="match status" value="1"/>
</dbReference>
<keyword evidence="4 7" id="KW-0574">Periplasm</keyword>
<dbReference type="AlphaFoldDB" id="A0A853FD92"/>
<dbReference type="RefSeq" id="WP_129969859.1">
    <property type="nucleotide sequence ID" value="NZ_JACCEW010000004.1"/>
</dbReference>
<dbReference type="EMBL" id="JACCEW010000004">
    <property type="protein sequence ID" value="NYT37907.1"/>
    <property type="molecule type" value="Genomic_DNA"/>
</dbReference>
<proteinExistence type="inferred from homology"/>
<dbReference type="GO" id="GO:0042597">
    <property type="term" value="C:periplasmic space"/>
    <property type="evidence" value="ECO:0007669"/>
    <property type="project" value="UniProtKB-SubCell"/>
</dbReference>
<dbReference type="OrthoDB" id="9784896at2"/>
<keyword evidence="12" id="KW-1185">Reference proteome</keyword>
<organism evidence="11 12">
    <name type="scientific">Allopusillimonas soli</name>
    <dbReference type="NCBI Taxonomy" id="659016"/>
    <lineage>
        <taxon>Bacteria</taxon>
        <taxon>Pseudomonadati</taxon>
        <taxon>Pseudomonadota</taxon>
        <taxon>Betaproteobacteria</taxon>
        <taxon>Burkholderiales</taxon>
        <taxon>Alcaligenaceae</taxon>
        <taxon>Allopusillimonas</taxon>
    </lineage>
</organism>
<dbReference type="PANTHER" id="PTHR35891:SF3">
    <property type="entry name" value="THIOL:DISULFIDE INTERCHANGE PROTEIN DSBL"/>
    <property type="match status" value="1"/>
</dbReference>
<dbReference type="PANTHER" id="PTHR35891">
    <property type="entry name" value="THIOL:DISULFIDE INTERCHANGE PROTEIN DSBA"/>
    <property type="match status" value="1"/>
</dbReference>
<feature type="signal peptide" evidence="9">
    <location>
        <begin position="1"/>
        <end position="28"/>
    </location>
</feature>
<evidence type="ECO:0000256" key="5">
    <source>
        <dbReference type="ARBA" id="ARBA00023157"/>
    </source>
</evidence>
<evidence type="ECO:0000256" key="9">
    <source>
        <dbReference type="SAM" id="SignalP"/>
    </source>
</evidence>
<dbReference type="InterPro" id="IPR036249">
    <property type="entry name" value="Thioredoxin-like_sf"/>
</dbReference>
<dbReference type="InterPro" id="IPR023205">
    <property type="entry name" value="DsbA/DsbL"/>
</dbReference>
<comment type="similarity">
    <text evidence="2">Belongs to the thioredoxin family. DsbA subfamily.</text>
</comment>
<comment type="caution">
    <text evidence="11">The sequence shown here is derived from an EMBL/GenBank/DDBJ whole genome shotgun (WGS) entry which is preliminary data.</text>
</comment>
<evidence type="ECO:0000256" key="4">
    <source>
        <dbReference type="ARBA" id="ARBA00022764"/>
    </source>
</evidence>
<keyword evidence="5 7" id="KW-1015">Disulfide bond</keyword>
<keyword evidence="6" id="KW-0676">Redox-active center</keyword>
<dbReference type="GO" id="GO:0016491">
    <property type="term" value="F:oxidoreductase activity"/>
    <property type="evidence" value="ECO:0007669"/>
    <property type="project" value="InterPro"/>
</dbReference>
<dbReference type="PIRSF" id="PIRSF001488">
    <property type="entry name" value="Tdi_protein"/>
    <property type="match status" value="1"/>
</dbReference>
<evidence type="ECO:0000256" key="7">
    <source>
        <dbReference type="PIRNR" id="PIRNR001488"/>
    </source>
</evidence>
<keyword evidence="3 9" id="KW-0732">Signal</keyword>
<dbReference type="PROSITE" id="PS51352">
    <property type="entry name" value="THIOREDOXIN_2"/>
    <property type="match status" value="1"/>
</dbReference>
<feature type="chain" id="PRO_5032413779" description="Thiol:disulfide interchange protein" evidence="9">
    <location>
        <begin position="29"/>
        <end position="208"/>
    </location>
</feature>
<evidence type="ECO:0000256" key="2">
    <source>
        <dbReference type="ARBA" id="ARBA00005791"/>
    </source>
</evidence>
<name>A0A853FD92_9BURK</name>
<feature type="domain" description="Thioredoxin" evidence="10">
    <location>
        <begin position="10"/>
        <end position="165"/>
    </location>
</feature>
<dbReference type="InterPro" id="IPR013766">
    <property type="entry name" value="Thioredoxin_domain"/>
</dbReference>
<dbReference type="Proteomes" id="UP000580517">
    <property type="component" value="Unassembled WGS sequence"/>
</dbReference>
<protein>
    <recommendedName>
        <fullName evidence="7">Thiol:disulfide interchange protein</fullName>
    </recommendedName>
</protein>
<evidence type="ECO:0000256" key="1">
    <source>
        <dbReference type="ARBA" id="ARBA00004418"/>
    </source>
</evidence>
<dbReference type="InterPro" id="IPR001853">
    <property type="entry name" value="DSBA-like_thioredoxin_dom"/>
</dbReference>
<dbReference type="Gene3D" id="3.40.30.10">
    <property type="entry name" value="Glutaredoxin"/>
    <property type="match status" value="1"/>
</dbReference>
<dbReference type="CDD" id="cd03019">
    <property type="entry name" value="DsbA_DsbA"/>
    <property type="match status" value="1"/>
</dbReference>
<dbReference type="InterPro" id="IPR050824">
    <property type="entry name" value="Thiol_disulfide_DsbA"/>
</dbReference>
<sequence length="208" mass="22911">MSMKRFLLRSLAAVVFASGTLLTSAAQAADPYVTLDVAQPSDTAGKIEVLEFFAYSCPHCAHMEPMVEKMLPSLPDNVVFRGVPVAFNASMADLQRLYYSLQALDRMDLHSKVFDAIHKDHDRIYTADAITDWIVKQGVDRKAFEDVFNSFGINTKLQRANELAEAYKIEGTPSFAVAGKYVTSPSMTGSYEGTIEEVEKLVAKATGQ</sequence>
<comment type="subcellular location">
    <subcellularLocation>
        <location evidence="1 7">Periplasm</location>
    </subcellularLocation>
</comment>
<reference evidence="11 12" key="1">
    <citation type="submission" date="2020-07" db="EMBL/GenBank/DDBJ databases">
        <title>Taxonomic revisions and descriptions of new bacterial species based on genomic comparisons in the high-G+C-content subgroup of the family Alcaligenaceae.</title>
        <authorList>
            <person name="Szabo A."/>
            <person name="Felfoldi T."/>
        </authorList>
    </citation>
    <scope>NUCLEOTIDE SEQUENCE [LARGE SCALE GENOMIC DNA]</scope>
    <source>
        <strain evidence="11 12">DSM 25264</strain>
    </source>
</reference>
<evidence type="ECO:0000259" key="10">
    <source>
        <dbReference type="PROSITE" id="PS51352"/>
    </source>
</evidence>
<evidence type="ECO:0000256" key="6">
    <source>
        <dbReference type="ARBA" id="ARBA00023284"/>
    </source>
</evidence>
<evidence type="ECO:0000256" key="8">
    <source>
        <dbReference type="PIRSR" id="PIRSR001488-1"/>
    </source>
</evidence>
<evidence type="ECO:0000256" key="3">
    <source>
        <dbReference type="ARBA" id="ARBA00022729"/>
    </source>
</evidence>
<evidence type="ECO:0000313" key="12">
    <source>
        <dbReference type="Proteomes" id="UP000580517"/>
    </source>
</evidence>